<sequence>MLKGVINVIIDDKYMINESIKENIEVIKEGQLEIHGILTGDIYLKDNASLEHHGIINGSIYLYDNSKATLHGTINGDVINKGGTLEILGIVDEKVININGKTIINKDAIVGKERYIETVEL</sequence>
<reference evidence="1 2" key="2">
    <citation type="submission" date="2013-03" db="EMBL/GenBank/DDBJ databases">
        <title>Diversity in Clostridium botulinum.</title>
        <authorList>
            <person name="Timme R.E."/>
            <person name="Allard M."/>
            <person name="Luo Y."/>
            <person name="Strain E."/>
            <person name="Gonzalez-Escalona N."/>
            <person name="Brown E."/>
        </authorList>
    </citation>
    <scope>NUCLEOTIDE SEQUENCE [LARGE SCALE GENOMIC DNA]</scope>
    <source>
        <strain evidence="1 2">CFSAN001627</strain>
    </source>
</reference>
<dbReference type="EMBL" id="AMXI01001709">
    <property type="protein sequence ID" value="EKN36246.1"/>
    <property type="molecule type" value="Genomic_DNA"/>
</dbReference>
<comment type="caution">
    <text evidence="1">The sequence shown here is derived from an EMBL/GenBank/DDBJ whole genome shotgun (WGS) entry which is preliminary data.</text>
</comment>
<proteinExistence type="predicted"/>
<organism evidence="1 2">
    <name type="scientific">Clostridium botulinum CFSAN001627</name>
    <dbReference type="NCBI Taxonomy" id="1232189"/>
    <lineage>
        <taxon>Bacteria</taxon>
        <taxon>Bacillati</taxon>
        <taxon>Bacillota</taxon>
        <taxon>Clostridia</taxon>
        <taxon>Eubacteriales</taxon>
        <taxon>Clostridiaceae</taxon>
        <taxon>Clostridium</taxon>
    </lineage>
</organism>
<dbReference type="PATRIC" id="fig|1232189.3.peg.4253"/>
<dbReference type="AlphaFoldDB" id="M1ZN99"/>
<evidence type="ECO:0000313" key="1">
    <source>
        <dbReference type="EMBL" id="EKN36246.1"/>
    </source>
</evidence>
<protein>
    <recommendedName>
        <fullName evidence="3">Polymer-forming cytoskeletal protein</fullName>
    </recommendedName>
</protein>
<dbReference type="Proteomes" id="UP000011944">
    <property type="component" value="Unassembled WGS sequence"/>
</dbReference>
<name>M1ZN99_CLOBO</name>
<accession>M1ZN99</accession>
<reference evidence="1 2" key="1">
    <citation type="submission" date="2012-10" db="EMBL/GenBank/DDBJ databases">
        <authorList>
            <person name="Strain E.A."/>
            <person name="Brown E."/>
            <person name="Allard M.W."/>
            <person name="Gonzalez-Escalona N."/>
            <person name="Timme R."/>
        </authorList>
    </citation>
    <scope>NUCLEOTIDE SEQUENCE [LARGE SCALE GENOMIC DNA]</scope>
    <source>
        <strain evidence="1 2">CFSAN001627</strain>
    </source>
</reference>
<evidence type="ECO:0000313" key="2">
    <source>
        <dbReference type="Proteomes" id="UP000011944"/>
    </source>
</evidence>
<gene>
    <name evidence="1" type="ORF">CFSAN001627_27188</name>
</gene>
<evidence type="ECO:0008006" key="3">
    <source>
        <dbReference type="Google" id="ProtNLM"/>
    </source>
</evidence>